<comment type="caution">
    <text evidence="1">The sequence shown here is derived from an EMBL/GenBank/DDBJ whole genome shotgun (WGS) entry which is preliminary data.</text>
</comment>
<dbReference type="Pfam" id="PF06013">
    <property type="entry name" value="WXG100"/>
    <property type="match status" value="1"/>
</dbReference>
<proteinExistence type="predicted"/>
<dbReference type="InterPro" id="IPR036689">
    <property type="entry name" value="ESAT-6-like_sf"/>
</dbReference>
<name>A0ABW5GNR8_9PSEU</name>
<dbReference type="InterPro" id="IPR010310">
    <property type="entry name" value="T7SS_ESAT-6-like"/>
</dbReference>
<dbReference type="Gene3D" id="1.10.287.1060">
    <property type="entry name" value="ESAT-6-like"/>
    <property type="match status" value="1"/>
</dbReference>
<keyword evidence="2" id="KW-1185">Reference proteome</keyword>
<reference evidence="2" key="1">
    <citation type="journal article" date="2019" name="Int. J. Syst. Evol. Microbiol.">
        <title>The Global Catalogue of Microorganisms (GCM) 10K type strain sequencing project: providing services to taxonomists for standard genome sequencing and annotation.</title>
        <authorList>
            <consortium name="The Broad Institute Genomics Platform"/>
            <consortium name="The Broad Institute Genome Sequencing Center for Infectious Disease"/>
            <person name="Wu L."/>
            <person name="Ma J."/>
        </authorList>
    </citation>
    <scope>NUCLEOTIDE SEQUENCE [LARGE SCALE GENOMIC DNA]</scope>
    <source>
        <strain evidence="2">CGMCC 4.7643</strain>
    </source>
</reference>
<gene>
    <name evidence="1" type="ORF">ACFSYJ_28210</name>
</gene>
<dbReference type="RefSeq" id="WP_345403477.1">
    <property type="nucleotide sequence ID" value="NZ_BAABHG010000015.1"/>
</dbReference>
<organism evidence="1 2">
    <name type="scientific">Amycolatopsis samaneae</name>
    <dbReference type="NCBI Taxonomy" id="664691"/>
    <lineage>
        <taxon>Bacteria</taxon>
        <taxon>Bacillati</taxon>
        <taxon>Actinomycetota</taxon>
        <taxon>Actinomycetes</taxon>
        <taxon>Pseudonocardiales</taxon>
        <taxon>Pseudonocardiaceae</taxon>
        <taxon>Amycolatopsis</taxon>
    </lineage>
</organism>
<dbReference type="SUPFAM" id="SSF140453">
    <property type="entry name" value="EsxAB dimer-like"/>
    <property type="match status" value="1"/>
</dbReference>
<evidence type="ECO:0000313" key="2">
    <source>
        <dbReference type="Proteomes" id="UP001597419"/>
    </source>
</evidence>
<dbReference type="Proteomes" id="UP001597419">
    <property type="component" value="Unassembled WGS sequence"/>
</dbReference>
<accession>A0ABW5GNR8</accession>
<evidence type="ECO:0000313" key="1">
    <source>
        <dbReference type="EMBL" id="MFD2462524.1"/>
    </source>
</evidence>
<sequence length="455" mass="46736">MWGSGVVDASGAVGSVLSAYRRVLVEYRRRVTGDPGALSASAQRCAARASTISGRATAIGDSARALNADWEGAAYTAFAAAARELSADLTAVASELDDQAKRLSVAAQLFRSAASAVDAILARFDQYAALLTAQSRAVSPGAVSAFLTAARDFGEQAVTAARQIADEADDALAGLFPPERPGRLEHELGKWGSGALHWLNGEPLDGRSRPRTAAYSWFGNSGWKKLTWDGLQGTRAPRKADTPFGQPEPEGLRDKAFRNTEITYAKWAHEQDGFTPGWDAKISSQGWDVKASGHAELAALREESELKGEWGVAEAHAKGTAFAGGEIGGSLQGGAHGVGLHANAFVGGKVEGEVAADVAGLGVGANGTLQYGLGAQLDGQAVYESGHLKVNFKAGVALGLGAGVGAKIDIDLPKMADTIGEYGGAAVDAVGSAAGEAADAVGSAWDDAVSAVSSW</sequence>
<dbReference type="EMBL" id="JBHUKU010000017">
    <property type="protein sequence ID" value="MFD2462524.1"/>
    <property type="molecule type" value="Genomic_DNA"/>
</dbReference>
<protein>
    <submittedName>
        <fullName evidence="1">WXG100 family type VII secretion target</fullName>
    </submittedName>
</protein>